<name>A0A194AIJ9_9BACT</name>
<dbReference type="InterPro" id="IPR001279">
    <property type="entry name" value="Metallo-B-lactamas"/>
</dbReference>
<feature type="domain" description="Rhodanese" evidence="2">
    <location>
        <begin position="371"/>
        <end position="459"/>
    </location>
</feature>
<dbReference type="SMART" id="SM00849">
    <property type="entry name" value="Lactamase_B"/>
    <property type="match status" value="1"/>
</dbReference>
<dbReference type="RefSeq" id="WP_069860182.1">
    <property type="nucleotide sequence ID" value="NZ_BDFE01000020.1"/>
</dbReference>
<keyword evidence="4" id="KW-1185">Reference proteome</keyword>
<dbReference type="GO" id="GO:0050313">
    <property type="term" value="F:sulfur dioxygenase activity"/>
    <property type="evidence" value="ECO:0007669"/>
    <property type="project" value="InterPro"/>
</dbReference>
<accession>A0A194AIJ9</accession>
<dbReference type="InterPro" id="IPR051682">
    <property type="entry name" value="Mito_Persulfide_Diox"/>
</dbReference>
<reference evidence="4" key="1">
    <citation type="submission" date="2016-06" db="EMBL/GenBank/DDBJ databases">
        <title>Draft genome sequence of Desulfoplanes formicivorans strain Pf12B.</title>
        <authorList>
            <person name="Watanabe M."/>
            <person name="Kojima H."/>
            <person name="Fukui M."/>
        </authorList>
    </citation>
    <scope>NUCLEOTIDE SEQUENCE [LARGE SCALE GENOMIC DNA]</scope>
    <source>
        <strain evidence="4">Pf12B</strain>
    </source>
</reference>
<dbReference type="GO" id="GO:0006749">
    <property type="term" value="P:glutathione metabolic process"/>
    <property type="evidence" value="ECO:0007669"/>
    <property type="project" value="InterPro"/>
</dbReference>
<dbReference type="SMART" id="SM00450">
    <property type="entry name" value="RHOD"/>
    <property type="match status" value="2"/>
</dbReference>
<dbReference type="InterPro" id="IPR036873">
    <property type="entry name" value="Rhodanese-like_dom_sf"/>
</dbReference>
<dbReference type="GO" id="GO:0046872">
    <property type="term" value="F:metal ion binding"/>
    <property type="evidence" value="ECO:0007669"/>
    <property type="project" value="UniProtKB-KW"/>
</dbReference>
<dbReference type="SUPFAM" id="SSF52821">
    <property type="entry name" value="Rhodanese/Cell cycle control phosphatase"/>
    <property type="match status" value="2"/>
</dbReference>
<dbReference type="FunFam" id="3.60.15.10:FF:000030">
    <property type="entry name" value="Metallo-beta-lactamase family protein"/>
    <property type="match status" value="1"/>
</dbReference>
<dbReference type="InterPro" id="IPR036866">
    <property type="entry name" value="RibonucZ/Hydroxyglut_hydro"/>
</dbReference>
<dbReference type="EMBL" id="BDFE01000020">
    <property type="protein sequence ID" value="GAU09912.1"/>
    <property type="molecule type" value="Genomic_DNA"/>
</dbReference>
<dbReference type="Pfam" id="PF00581">
    <property type="entry name" value="Rhodanese"/>
    <property type="match status" value="2"/>
</dbReference>
<dbReference type="CDD" id="cd00158">
    <property type="entry name" value="RHOD"/>
    <property type="match status" value="2"/>
</dbReference>
<dbReference type="STRING" id="1592317.DPF_2648"/>
<evidence type="ECO:0000259" key="2">
    <source>
        <dbReference type="PROSITE" id="PS50206"/>
    </source>
</evidence>
<evidence type="ECO:0000256" key="1">
    <source>
        <dbReference type="ARBA" id="ARBA00022723"/>
    </source>
</evidence>
<protein>
    <submittedName>
        <fullName evidence="3">Beta-lactamase</fullName>
    </submittedName>
</protein>
<dbReference type="GO" id="GO:0070813">
    <property type="term" value="P:hydrogen sulfide metabolic process"/>
    <property type="evidence" value="ECO:0007669"/>
    <property type="project" value="TreeGrafter"/>
</dbReference>
<feature type="domain" description="Rhodanese" evidence="2">
    <location>
        <begin position="265"/>
        <end position="356"/>
    </location>
</feature>
<dbReference type="Proteomes" id="UP000095200">
    <property type="component" value="Unassembled WGS sequence"/>
</dbReference>
<gene>
    <name evidence="3" type="ORF">DPF_2648</name>
</gene>
<dbReference type="PANTHER" id="PTHR43084:SF1">
    <property type="entry name" value="PERSULFIDE DIOXYGENASE ETHE1, MITOCHONDRIAL"/>
    <property type="match status" value="1"/>
</dbReference>
<keyword evidence="1" id="KW-0479">Metal-binding</keyword>
<dbReference type="InterPro" id="IPR044528">
    <property type="entry name" value="POD-like_MBL-fold"/>
</dbReference>
<dbReference type="Pfam" id="PF00753">
    <property type="entry name" value="Lactamase_B"/>
    <property type="match status" value="1"/>
</dbReference>
<dbReference type="PANTHER" id="PTHR43084">
    <property type="entry name" value="PERSULFIDE DIOXYGENASE ETHE1"/>
    <property type="match status" value="1"/>
</dbReference>
<proteinExistence type="predicted"/>
<evidence type="ECO:0000313" key="3">
    <source>
        <dbReference type="EMBL" id="GAU09912.1"/>
    </source>
</evidence>
<dbReference type="PROSITE" id="PS50206">
    <property type="entry name" value="RHODANESE_3"/>
    <property type="match status" value="2"/>
</dbReference>
<dbReference type="OrthoDB" id="9784009at2"/>
<dbReference type="AlphaFoldDB" id="A0A194AIJ9"/>
<evidence type="ECO:0000313" key="4">
    <source>
        <dbReference type="Proteomes" id="UP000095200"/>
    </source>
</evidence>
<dbReference type="SUPFAM" id="SSF56281">
    <property type="entry name" value="Metallo-hydrolase/oxidoreductase"/>
    <property type="match status" value="1"/>
</dbReference>
<dbReference type="Gene3D" id="3.40.250.10">
    <property type="entry name" value="Rhodanese-like domain"/>
    <property type="match status" value="2"/>
</dbReference>
<dbReference type="CDD" id="cd07724">
    <property type="entry name" value="POD-like_MBL-fold"/>
    <property type="match status" value="1"/>
</dbReference>
<organism evidence="3 4">
    <name type="scientific">Desulfoplanes formicivorans</name>
    <dbReference type="NCBI Taxonomy" id="1592317"/>
    <lineage>
        <taxon>Bacteria</taxon>
        <taxon>Pseudomonadati</taxon>
        <taxon>Thermodesulfobacteriota</taxon>
        <taxon>Desulfovibrionia</taxon>
        <taxon>Desulfovibrionales</taxon>
        <taxon>Desulfoplanaceae</taxon>
        <taxon>Desulfoplanes</taxon>
    </lineage>
</organism>
<sequence length="459" mass="50548">MYFKQITVNGLGCLSYIIGCPRAKVACVVDPKRDVQEYIDIARENGMKITHVFETHIHADHISGNQELRQRTGAAICYMEDSPVTFEHTVLHEGQVMDFGSARLEFIKTPGHTPHSMSIVVTDLSRSSEPWFVLTGDCLFVGDIGRPDLAGKELIDEQIHNLYHSLYNRLGALPASLEVFPAHGEGSLCGKGMSSKSSSTIGFEKVSNPMLTLTKEEFIRKMKQGFPERPKSFHHIIETNRTGVPLLDRCPVVTDMSPRQVKDLVDRGAVVLDTRDTAAFGGVHIPGSINIGFAKQTANWIGMVIDPSSELILVVTDTKAYQDMVVQLHRIGYDNIIGYLYGGIAAWQEEGYPIDQLWQISASRLHAKLEKGGGTYFYDVRTDGEWASGHIEGAHHLPLPQLLQNVPDIPKNEEVIVTCGVGYRGNIAASYLQSQGFAHVHSLAGGMAAWVNSGLPLVE</sequence>
<dbReference type="InterPro" id="IPR001763">
    <property type="entry name" value="Rhodanese-like_dom"/>
</dbReference>
<comment type="caution">
    <text evidence="3">The sequence shown here is derived from an EMBL/GenBank/DDBJ whole genome shotgun (WGS) entry which is preliminary data.</text>
</comment>
<dbReference type="Gene3D" id="3.60.15.10">
    <property type="entry name" value="Ribonuclease Z/Hydroxyacylglutathione hydrolase-like"/>
    <property type="match status" value="1"/>
</dbReference>